<dbReference type="AlphaFoldDB" id="A0A5N6JW48"/>
<keyword evidence="2" id="KW-1185">Reference proteome</keyword>
<comment type="caution">
    <text evidence="1">The sequence shown here is derived from an EMBL/GenBank/DDBJ whole genome shotgun (WGS) entry which is preliminary data.</text>
</comment>
<evidence type="ECO:0000313" key="2">
    <source>
        <dbReference type="Proteomes" id="UP000326757"/>
    </source>
</evidence>
<accession>A0A5N6JW48</accession>
<name>A0A5N6JW48_MONLA</name>
<protein>
    <submittedName>
        <fullName evidence="1">Uncharacterized protein</fullName>
    </submittedName>
</protein>
<reference evidence="1 2" key="1">
    <citation type="submission" date="2019-06" db="EMBL/GenBank/DDBJ databases">
        <title>Genome Sequence of the Brown Rot Fungal Pathogen Monilinia laxa.</title>
        <authorList>
            <person name="De Miccolis Angelini R.M."/>
            <person name="Landi L."/>
            <person name="Abate D."/>
            <person name="Pollastro S."/>
            <person name="Romanazzi G."/>
            <person name="Faretra F."/>
        </authorList>
    </citation>
    <scope>NUCLEOTIDE SEQUENCE [LARGE SCALE GENOMIC DNA]</scope>
    <source>
        <strain evidence="1 2">Mlax316</strain>
    </source>
</reference>
<sequence length="75" mass="8535">MVVEEENSCIQNVSLYTPILDNGPTHTSAIFPQKYPPEKIMQKLHHFARIVVYIHNSSSKPPASNRLLPYRSNAD</sequence>
<dbReference type="Proteomes" id="UP000326757">
    <property type="component" value="Unassembled WGS sequence"/>
</dbReference>
<gene>
    <name evidence="1" type="ORF">EYC80_007509</name>
</gene>
<dbReference type="EMBL" id="VIGI01000012">
    <property type="protein sequence ID" value="KAB8293161.1"/>
    <property type="molecule type" value="Genomic_DNA"/>
</dbReference>
<evidence type="ECO:0000313" key="1">
    <source>
        <dbReference type="EMBL" id="KAB8293161.1"/>
    </source>
</evidence>
<proteinExistence type="predicted"/>
<organism evidence="1 2">
    <name type="scientific">Monilinia laxa</name>
    <name type="common">Brown rot fungus</name>
    <name type="synonym">Sclerotinia laxa</name>
    <dbReference type="NCBI Taxonomy" id="61186"/>
    <lineage>
        <taxon>Eukaryota</taxon>
        <taxon>Fungi</taxon>
        <taxon>Dikarya</taxon>
        <taxon>Ascomycota</taxon>
        <taxon>Pezizomycotina</taxon>
        <taxon>Leotiomycetes</taxon>
        <taxon>Helotiales</taxon>
        <taxon>Sclerotiniaceae</taxon>
        <taxon>Monilinia</taxon>
    </lineage>
</organism>